<evidence type="ECO:0000256" key="2">
    <source>
        <dbReference type="ARBA" id="ARBA00022448"/>
    </source>
</evidence>
<dbReference type="EMBL" id="JACCFS010000001">
    <property type="protein sequence ID" value="NYJ32302.1"/>
    <property type="molecule type" value="Genomic_DNA"/>
</dbReference>
<dbReference type="AlphaFoldDB" id="A0A7Z0EHR5"/>
<dbReference type="Pfam" id="PF13416">
    <property type="entry name" value="SBP_bac_8"/>
    <property type="match status" value="1"/>
</dbReference>
<comment type="similarity">
    <text evidence="1">Belongs to the bacterial solute-binding protein 1 family.</text>
</comment>
<keyword evidence="5" id="KW-0762">Sugar transport</keyword>
<proteinExistence type="inferred from homology"/>
<evidence type="ECO:0000313" key="5">
    <source>
        <dbReference type="EMBL" id="NYJ32302.1"/>
    </source>
</evidence>
<dbReference type="GO" id="GO:0015768">
    <property type="term" value="P:maltose transport"/>
    <property type="evidence" value="ECO:0007669"/>
    <property type="project" value="TreeGrafter"/>
</dbReference>
<evidence type="ECO:0000256" key="4">
    <source>
        <dbReference type="SAM" id="SignalP"/>
    </source>
</evidence>
<gene>
    <name evidence="5" type="ORF">HNR10_000183</name>
</gene>
<reference evidence="5 6" key="1">
    <citation type="submission" date="2020-07" db="EMBL/GenBank/DDBJ databases">
        <title>Sequencing the genomes of 1000 actinobacteria strains.</title>
        <authorList>
            <person name="Klenk H.-P."/>
        </authorList>
    </citation>
    <scope>NUCLEOTIDE SEQUENCE [LARGE SCALE GENOMIC DNA]</scope>
    <source>
        <strain evidence="5 6">DSM 44442</strain>
    </source>
</reference>
<feature type="signal peptide" evidence="4">
    <location>
        <begin position="1"/>
        <end position="26"/>
    </location>
</feature>
<keyword evidence="3 4" id="KW-0732">Signal</keyword>
<name>A0A7Z0EHR5_9ACTN</name>
<dbReference type="Proteomes" id="UP000572051">
    <property type="component" value="Unassembled WGS sequence"/>
</dbReference>
<dbReference type="GO" id="GO:0042956">
    <property type="term" value="P:maltodextrin transmembrane transport"/>
    <property type="evidence" value="ECO:0007669"/>
    <property type="project" value="TreeGrafter"/>
</dbReference>
<evidence type="ECO:0000256" key="3">
    <source>
        <dbReference type="ARBA" id="ARBA00022729"/>
    </source>
</evidence>
<dbReference type="GO" id="GO:0055052">
    <property type="term" value="C:ATP-binding cassette (ABC) transporter complex, substrate-binding subunit-containing"/>
    <property type="evidence" value="ECO:0007669"/>
    <property type="project" value="TreeGrafter"/>
</dbReference>
<organism evidence="5 6">
    <name type="scientific">Nocardiopsis aegyptia</name>
    <dbReference type="NCBI Taxonomy" id="220378"/>
    <lineage>
        <taxon>Bacteria</taxon>
        <taxon>Bacillati</taxon>
        <taxon>Actinomycetota</taxon>
        <taxon>Actinomycetes</taxon>
        <taxon>Streptosporangiales</taxon>
        <taxon>Nocardiopsidaceae</taxon>
        <taxon>Nocardiopsis</taxon>
    </lineage>
</organism>
<sequence>MRSKRTETRGALRAVAALAAPVLVLAGCGAGGGQADPGDGDGTITIWAHQGQDREVAALQDAVDAFGDANPDIAVELTLIPEADYTTTVTTASPDELPDVLEFDGPTMASLVYNGKLSPIDDFVSEQTRSNATDSILAQGTLDGSLYGLGMFDSGLGVYGNAALLDEAGISFPEGMEDAWTAQEFTDALADLAAKDDDGRVLDVKQNYGFGSGSEWTTYAFSPVVWSAGGALIDGDSADGALNTPGTVEALSLVQEWAGYTDANTDDSAFVSGDVALSLVGHWEYPNYSEALGEDLVVLPLPDFGHGVKTGQGSWAWGVAGTSDNGSAAGAFIDFLMADDQVAAMTAANGAPPGTKSAIETSDLYGPGGDLSLFADQLAATCGAGPVTADCVAVPRPVTAGYPVITRQFADAFAAIWEGGDVAEALDGAVTAIDTDFADNDSFTIS</sequence>
<keyword evidence="2" id="KW-0813">Transport</keyword>
<dbReference type="Gene3D" id="3.40.190.10">
    <property type="entry name" value="Periplasmic binding protein-like II"/>
    <property type="match status" value="1"/>
</dbReference>
<comment type="caution">
    <text evidence="5">The sequence shown here is derived from an EMBL/GenBank/DDBJ whole genome shotgun (WGS) entry which is preliminary data.</text>
</comment>
<dbReference type="PANTHER" id="PTHR30061:SF50">
    <property type="entry name" value="MALTOSE_MALTODEXTRIN-BINDING PERIPLASMIC PROTEIN"/>
    <property type="match status" value="1"/>
</dbReference>
<keyword evidence="6" id="KW-1185">Reference proteome</keyword>
<dbReference type="GO" id="GO:1901982">
    <property type="term" value="F:maltose binding"/>
    <property type="evidence" value="ECO:0007669"/>
    <property type="project" value="TreeGrafter"/>
</dbReference>
<accession>A0A7Z0EHR5</accession>
<dbReference type="CDD" id="cd13585">
    <property type="entry name" value="PBP2_TMBP_like"/>
    <property type="match status" value="1"/>
</dbReference>
<evidence type="ECO:0000313" key="6">
    <source>
        <dbReference type="Proteomes" id="UP000572051"/>
    </source>
</evidence>
<feature type="chain" id="PRO_5039544378" evidence="4">
    <location>
        <begin position="27"/>
        <end position="446"/>
    </location>
</feature>
<dbReference type="PANTHER" id="PTHR30061">
    <property type="entry name" value="MALTOSE-BINDING PERIPLASMIC PROTEIN"/>
    <property type="match status" value="1"/>
</dbReference>
<dbReference type="InterPro" id="IPR006059">
    <property type="entry name" value="SBP"/>
</dbReference>
<dbReference type="PROSITE" id="PS51257">
    <property type="entry name" value="PROKAR_LIPOPROTEIN"/>
    <property type="match status" value="1"/>
</dbReference>
<protein>
    <submittedName>
        <fullName evidence="5">Multiple sugar transport system substrate-binding protein</fullName>
    </submittedName>
</protein>
<evidence type="ECO:0000256" key="1">
    <source>
        <dbReference type="ARBA" id="ARBA00008520"/>
    </source>
</evidence>
<dbReference type="SUPFAM" id="SSF53850">
    <property type="entry name" value="Periplasmic binding protein-like II"/>
    <property type="match status" value="1"/>
</dbReference>